<keyword evidence="2" id="KW-0813">Transport</keyword>
<dbReference type="SUPFAM" id="SSF56935">
    <property type="entry name" value="Porins"/>
    <property type="match status" value="1"/>
</dbReference>
<keyword evidence="8" id="KW-0998">Cell outer membrane</keyword>
<reference evidence="11" key="1">
    <citation type="submission" date="2019-08" db="EMBL/GenBank/DDBJ databases">
        <authorList>
            <person name="Kucharzyk K."/>
            <person name="Murdoch R.W."/>
            <person name="Higgins S."/>
            <person name="Loffler F."/>
        </authorList>
    </citation>
    <scope>NUCLEOTIDE SEQUENCE</scope>
</reference>
<feature type="domain" description="TonB-dependent receptor-like beta-barrel" evidence="9">
    <location>
        <begin position="182"/>
        <end position="628"/>
    </location>
</feature>
<evidence type="ECO:0000259" key="9">
    <source>
        <dbReference type="Pfam" id="PF00593"/>
    </source>
</evidence>
<name>A0A644TJC9_9ZZZZ</name>
<dbReference type="GO" id="GO:0015344">
    <property type="term" value="F:siderophore uptake transmembrane transporter activity"/>
    <property type="evidence" value="ECO:0007669"/>
    <property type="project" value="TreeGrafter"/>
</dbReference>
<protein>
    <submittedName>
        <fullName evidence="11">Vitamin B12 transporter BtuB</fullName>
    </submittedName>
</protein>
<dbReference type="AlphaFoldDB" id="A0A644TJC9"/>
<dbReference type="EMBL" id="VSSQ01000035">
    <property type="protein sequence ID" value="MPL67105.1"/>
    <property type="molecule type" value="Genomic_DNA"/>
</dbReference>
<feature type="domain" description="TonB-dependent receptor plug" evidence="10">
    <location>
        <begin position="50"/>
        <end position="157"/>
    </location>
</feature>
<evidence type="ECO:0000256" key="2">
    <source>
        <dbReference type="ARBA" id="ARBA00022448"/>
    </source>
</evidence>
<dbReference type="Pfam" id="PF00593">
    <property type="entry name" value="TonB_dep_Rec_b-barrel"/>
    <property type="match status" value="1"/>
</dbReference>
<evidence type="ECO:0000256" key="3">
    <source>
        <dbReference type="ARBA" id="ARBA00022692"/>
    </source>
</evidence>
<evidence type="ECO:0000256" key="7">
    <source>
        <dbReference type="ARBA" id="ARBA00023170"/>
    </source>
</evidence>
<evidence type="ECO:0000256" key="6">
    <source>
        <dbReference type="ARBA" id="ARBA00023136"/>
    </source>
</evidence>
<dbReference type="InterPro" id="IPR036942">
    <property type="entry name" value="Beta-barrel_TonB_sf"/>
</dbReference>
<evidence type="ECO:0000259" key="10">
    <source>
        <dbReference type="Pfam" id="PF07715"/>
    </source>
</evidence>
<evidence type="ECO:0000256" key="5">
    <source>
        <dbReference type="ARBA" id="ARBA00023077"/>
    </source>
</evidence>
<dbReference type="CDD" id="cd01347">
    <property type="entry name" value="ligand_gated_channel"/>
    <property type="match status" value="1"/>
</dbReference>
<dbReference type="InterPro" id="IPR039426">
    <property type="entry name" value="TonB-dep_rcpt-like"/>
</dbReference>
<evidence type="ECO:0000256" key="1">
    <source>
        <dbReference type="ARBA" id="ARBA00004571"/>
    </source>
</evidence>
<keyword evidence="4" id="KW-0732">Signal</keyword>
<dbReference type="PANTHER" id="PTHR30069:SF29">
    <property type="entry name" value="HEMOGLOBIN AND HEMOGLOBIN-HAPTOGLOBIN-BINDING PROTEIN 1-RELATED"/>
    <property type="match status" value="1"/>
</dbReference>
<dbReference type="GO" id="GO:0009279">
    <property type="term" value="C:cell outer membrane"/>
    <property type="evidence" value="ECO:0007669"/>
    <property type="project" value="UniProtKB-SubCell"/>
</dbReference>
<comment type="subcellular location">
    <subcellularLocation>
        <location evidence="1">Cell outer membrane</location>
        <topology evidence="1">Multi-pass membrane protein</topology>
    </subcellularLocation>
</comment>
<dbReference type="InterPro" id="IPR012910">
    <property type="entry name" value="Plug_dom"/>
</dbReference>
<keyword evidence="6" id="KW-0472">Membrane</keyword>
<comment type="caution">
    <text evidence="11">The sequence shown here is derived from an EMBL/GenBank/DDBJ whole genome shotgun (WGS) entry which is preliminary data.</text>
</comment>
<dbReference type="InterPro" id="IPR010917">
    <property type="entry name" value="TonB_rcpt_CS"/>
</dbReference>
<dbReference type="PROSITE" id="PS52016">
    <property type="entry name" value="TONB_DEPENDENT_REC_3"/>
    <property type="match status" value="1"/>
</dbReference>
<dbReference type="Gene3D" id="2.40.170.20">
    <property type="entry name" value="TonB-dependent receptor, beta-barrel domain"/>
    <property type="match status" value="1"/>
</dbReference>
<keyword evidence="7" id="KW-0675">Receptor</keyword>
<accession>A0A644TJC9</accession>
<evidence type="ECO:0000256" key="4">
    <source>
        <dbReference type="ARBA" id="ARBA00022729"/>
    </source>
</evidence>
<dbReference type="InterPro" id="IPR000531">
    <property type="entry name" value="Beta-barrel_TonB"/>
</dbReference>
<dbReference type="PROSITE" id="PS01156">
    <property type="entry name" value="TONB_DEPENDENT_REC_2"/>
    <property type="match status" value="1"/>
</dbReference>
<evidence type="ECO:0000256" key="8">
    <source>
        <dbReference type="ARBA" id="ARBA00023237"/>
    </source>
</evidence>
<organism evidence="11">
    <name type="scientific">bioreactor metagenome</name>
    <dbReference type="NCBI Taxonomy" id="1076179"/>
    <lineage>
        <taxon>unclassified sequences</taxon>
        <taxon>metagenomes</taxon>
        <taxon>ecological metagenomes</taxon>
    </lineage>
</organism>
<dbReference type="PANTHER" id="PTHR30069">
    <property type="entry name" value="TONB-DEPENDENT OUTER MEMBRANE RECEPTOR"/>
    <property type="match status" value="1"/>
</dbReference>
<dbReference type="Pfam" id="PF07715">
    <property type="entry name" value="Plug"/>
    <property type="match status" value="1"/>
</dbReference>
<keyword evidence="5" id="KW-0798">TonB box</keyword>
<keyword evidence="3" id="KW-0812">Transmembrane</keyword>
<gene>
    <name evidence="11" type="primary">btuB_10</name>
    <name evidence="11" type="ORF">SDC9_12795</name>
</gene>
<dbReference type="GO" id="GO:0044718">
    <property type="term" value="P:siderophore transmembrane transport"/>
    <property type="evidence" value="ECO:0007669"/>
    <property type="project" value="TreeGrafter"/>
</dbReference>
<sequence>MNRKISCLMVISIMGMGVLGGTVQAAENKVAEYVLDPMMVTAQRVEKSDLDTPAAVEVLTNEQLVATGAHNIQEALKFAVGISYQAQGPKGISQGTMNSKIVIRGVEKGTLVLIDGVPLNQSGRYNLDNIATEIVEKVEIVRGGGSVLYGSEATGGVINIITKGTRKNSISTSFGNYGQQNHAINLQAGKLGFSYAYDKLGQVDNISDPAGGKPVGNFYNVTRNENNNFNVRYNFNEKLYLTHTYNQSNAHYVYEYEPQNNAVNKNVIYTVKEHMTQLHFDNKDIKAILSYTNREQNNYSKANKKVGSIYYPKLDSIENAGYNDKTVALDVQKNWKFKKNFAILGFNVQKDDCEYDQNKLTVSTNKLVTSNRDFSRNMYSVYGQYNYALNDASNLAFSARETWTSGTEAEGFSGQNYNKFTPEIEYLYKINETTSAYAKAGQSFMMPTFTQIFGSGNIVGSGDLKPQEGNHYEIGLKRNVNNHAWRLALYNYKIDNSIESKWGSDGVYYTNEDIRNTGIELSCQVKMSKYLNGNWSVSYSNPQKYSTTTEYGDTTIPKWRDYYGKIQLTGGLSYTKEKWSGALNATFLGDRTRDIDAEDDMKPYLFTSLNISYKPKKNSKIYLNVDNILNRQDITTTATSSFYNLGRNFMLGYEYSF</sequence>
<evidence type="ECO:0000313" key="11">
    <source>
        <dbReference type="EMBL" id="MPL67105.1"/>
    </source>
</evidence>
<proteinExistence type="predicted"/>
<dbReference type="Gene3D" id="2.170.130.10">
    <property type="entry name" value="TonB-dependent receptor, plug domain"/>
    <property type="match status" value="1"/>
</dbReference>
<dbReference type="InterPro" id="IPR037066">
    <property type="entry name" value="Plug_dom_sf"/>
</dbReference>